<comment type="caution">
    <text evidence="1">The sequence shown here is derived from an EMBL/GenBank/DDBJ whole genome shotgun (WGS) entry which is preliminary data.</text>
</comment>
<keyword evidence="2" id="KW-1185">Reference proteome</keyword>
<proteinExistence type="predicted"/>
<organism evidence="1 2">
    <name type="scientific">Undibacterium seohonense</name>
    <dbReference type="NCBI Taxonomy" id="1344950"/>
    <lineage>
        <taxon>Bacteria</taxon>
        <taxon>Pseudomonadati</taxon>
        <taxon>Pseudomonadota</taxon>
        <taxon>Betaproteobacteria</taxon>
        <taxon>Burkholderiales</taxon>
        <taxon>Oxalobacteraceae</taxon>
        <taxon>Undibacterium</taxon>
    </lineage>
</organism>
<dbReference type="EMBL" id="JACOFW010000007">
    <property type="protein sequence ID" value="MBC3807456.1"/>
    <property type="molecule type" value="Genomic_DNA"/>
</dbReference>
<reference evidence="1 2" key="1">
    <citation type="submission" date="2020-08" db="EMBL/GenBank/DDBJ databases">
        <title>Novel species isolated from subtropical streams in China.</title>
        <authorList>
            <person name="Lu H."/>
        </authorList>
    </citation>
    <scope>NUCLEOTIDE SEQUENCE [LARGE SCALE GENOMIC DNA]</scope>
    <source>
        <strain evidence="1 2">KACC 16656</strain>
    </source>
</reference>
<protein>
    <submittedName>
        <fullName evidence="1">Uncharacterized protein</fullName>
    </submittedName>
</protein>
<name>A0ABR6X3M1_9BURK</name>
<accession>A0ABR6X3M1</accession>
<gene>
    <name evidence="1" type="ORF">H8K52_08880</name>
</gene>
<dbReference type="Proteomes" id="UP000648257">
    <property type="component" value="Unassembled WGS sequence"/>
</dbReference>
<evidence type="ECO:0000313" key="1">
    <source>
        <dbReference type="EMBL" id="MBC3807456.1"/>
    </source>
</evidence>
<evidence type="ECO:0000313" key="2">
    <source>
        <dbReference type="Proteomes" id="UP000648257"/>
    </source>
</evidence>
<sequence length="159" mass="18388">MSILYLVKKNDEFVSFCSCKESLVGDPGQLDCPWCGCGWLFSCTKCRKAFSFAVATEIDKTWEEIAVEDLYGYSKKQPTHEEISEWVEAMKAMQSDIELGKTYVYLDGVFIPADEENFSMEGWYAKHEFEYVPQVAALKNAEIEKLVLSNPEYWRNNRM</sequence>
<dbReference type="RefSeq" id="WP_186922538.1">
    <property type="nucleotide sequence ID" value="NZ_JACOFW010000007.1"/>
</dbReference>